<dbReference type="PANTHER" id="PTHR13151:SF2">
    <property type="entry name" value="COREPRESSOR INTERACTING WITH RBPJ 1"/>
    <property type="match status" value="1"/>
</dbReference>
<sequence>MKKSKVTQITQNPTSMELPFSNLEIVFILIAFVVFSMITLASIYSEPEDEAKEKEDLYQQYKRLKHNSKKKSEKVFVSILDNVVRNVRCIKCHKWGHVNTDRECPLFGLSGINASSVANDEADKSQKGIHND</sequence>
<keyword evidence="3" id="KW-1185">Reference proteome</keyword>
<keyword evidence="1" id="KW-0472">Membrane</keyword>
<accession>A0A444TWA8</accession>
<gene>
    <name evidence="2" type="ORF">EOD39_11027</name>
</gene>
<dbReference type="GO" id="GO:0005634">
    <property type="term" value="C:nucleus"/>
    <property type="evidence" value="ECO:0007669"/>
    <property type="project" value="TreeGrafter"/>
</dbReference>
<dbReference type="EMBL" id="SCEB01215879">
    <property type="protein sequence ID" value="RXM27214.1"/>
    <property type="molecule type" value="Genomic_DNA"/>
</dbReference>
<dbReference type="AlphaFoldDB" id="A0A444TWA8"/>
<evidence type="ECO:0000313" key="2">
    <source>
        <dbReference type="EMBL" id="RXM27214.1"/>
    </source>
</evidence>
<comment type="caution">
    <text evidence="2">The sequence shown here is derived from an EMBL/GenBank/DDBJ whole genome shotgun (WGS) entry which is preliminary data.</text>
</comment>
<organism evidence="2 3">
    <name type="scientific">Acipenser ruthenus</name>
    <name type="common">Sterlet sturgeon</name>
    <dbReference type="NCBI Taxonomy" id="7906"/>
    <lineage>
        <taxon>Eukaryota</taxon>
        <taxon>Metazoa</taxon>
        <taxon>Chordata</taxon>
        <taxon>Craniata</taxon>
        <taxon>Vertebrata</taxon>
        <taxon>Euteleostomi</taxon>
        <taxon>Actinopterygii</taxon>
        <taxon>Chondrostei</taxon>
        <taxon>Acipenseriformes</taxon>
        <taxon>Acipenseridae</taxon>
        <taxon>Acipenser</taxon>
    </lineage>
</organism>
<dbReference type="InterPro" id="IPR040014">
    <property type="entry name" value="CIR1"/>
</dbReference>
<name>A0A444TWA8_ACIRT</name>
<keyword evidence="1" id="KW-0812">Transmembrane</keyword>
<feature type="transmembrane region" description="Helical" evidence="1">
    <location>
        <begin position="25"/>
        <end position="44"/>
    </location>
</feature>
<reference evidence="2 3" key="1">
    <citation type="submission" date="2019-01" db="EMBL/GenBank/DDBJ databases">
        <title>Draft Genome and Complete Hox-Cluster Characterization of the Sterlet Sturgeon (Acipenser ruthenus).</title>
        <authorList>
            <person name="Wei Q."/>
        </authorList>
    </citation>
    <scope>NUCLEOTIDE SEQUENCE [LARGE SCALE GENOMIC DNA]</scope>
    <source>
        <strain evidence="2">WHYD16114868_AA</strain>
        <tissue evidence="2">Blood</tissue>
    </source>
</reference>
<keyword evidence="1" id="KW-1133">Transmembrane helix</keyword>
<protein>
    <submittedName>
        <fullName evidence="2">Corepressor interacting with RBPJ 1</fullName>
    </submittedName>
</protein>
<proteinExistence type="predicted"/>
<dbReference type="PANTHER" id="PTHR13151">
    <property type="entry name" value="CBF1 INTERACTING COREPRESSOR CIR"/>
    <property type="match status" value="1"/>
</dbReference>
<dbReference type="Proteomes" id="UP000289886">
    <property type="component" value="Unassembled WGS sequence"/>
</dbReference>
<evidence type="ECO:0000256" key="1">
    <source>
        <dbReference type="SAM" id="Phobius"/>
    </source>
</evidence>
<dbReference type="GO" id="GO:0003714">
    <property type="term" value="F:transcription corepressor activity"/>
    <property type="evidence" value="ECO:0007669"/>
    <property type="project" value="InterPro"/>
</dbReference>
<evidence type="ECO:0000313" key="3">
    <source>
        <dbReference type="Proteomes" id="UP000289886"/>
    </source>
</evidence>